<name>A0A9P8TPP7_WICPI</name>
<dbReference type="GO" id="GO:0008061">
    <property type="term" value="F:chitin binding"/>
    <property type="evidence" value="ECO:0007669"/>
    <property type="project" value="UniProtKB-KW"/>
</dbReference>
<keyword evidence="5" id="KW-0146">Chitin degradation</keyword>
<keyword evidence="6" id="KW-0119">Carbohydrate metabolism</keyword>
<dbReference type="GO" id="GO:0006032">
    <property type="term" value="P:chitin catabolic process"/>
    <property type="evidence" value="ECO:0007669"/>
    <property type="project" value="UniProtKB-KW"/>
</dbReference>
<keyword evidence="4 9" id="KW-0378">Hydrolase</keyword>
<evidence type="ECO:0000313" key="15">
    <source>
        <dbReference type="Proteomes" id="UP000774326"/>
    </source>
</evidence>
<reference evidence="14" key="2">
    <citation type="submission" date="2021-01" db="EMBL/GenBank/DDBJ databases">
        <authorList>
            <person name="Schikora-Tamarit M.A."/>
        </authorList>
    </citation>
    <scope>NUCLEOTIDE SEQUENCE</scope>
    <source>
        <strain evidence="14">CBS2887</strain>
    </source>
</reference>
<evidence type="ECO:0000313" key="14">
    <source>
        <dbReference type="EMBL" id="KAH3686434.1"/>
    </source>
</evidence>
<dbReference type="InterPro" id="IPR017853">
    <property type="entry name" value="GH"/>
</dbReference>
<evidence type="ECO:0000256" key="1">
    <source>
        <dbReference type="ARBA" id="ARBA00000822"/>
    </source>
</evidence>
<dbReference type="InterPro" id="IPR045321">
    <property type="entry name" value="Cts1-like"/>
</dbReference>
<comment type="similarity">
    <text evidence="10">Belongs to the glycosyl hydrolase 18 family.</text>
</comment>
<dbReference type="PANTHER" id="PTHR45708">
    <property type="entry name" value="ENDOCHITINASE"/>
    <property type="match status" value="1"/>
</dbReference>
<evidence type="ECO:0000256" key="2">
    <source>
        <dbReference type="ARBA" id="ARBA00012729"/>
    </source>
</evidence>
<dbReference type="GO" id="GO:0000272">
    <property type="term" value="P:polysaccharide catabolic process"/>
    <property type="evidence" value="ECO:0007669"/>
    <property type="project" value="UniProtKB-KW"/>
</dbReference>
<dbReference type="Gene3D" id="3.20.20.80">
    <property type="entry name" value="Glycosidases"/>
    <property type="match status" value="1"/>
</dbReference>
<keyword evidence="3" id="KW-0147">Chitin-binding</keyword>
<evidence type="ECO:0000256" key="9">
    <source>
        <dbReference type="RuleBase" id="RU000489"/>
    </source>
</evidence>
<evidence type="ECO:0000256" key="11">
    <source>
        <dbReference type="SAM" id="Phobius"/>
    </source>
</evidence>
<evidence type="ECO:0000256" key="8">
    <source>
        <dbReference type="ARBA" id="ARBA00023326"/>
    </source>
</evidence>
<dbReference type="InterPro" id="IPR001579">
    <property type="entry name" value="Glyco_hydro_18_chit_AS"/>
</dbReference>
<keyword evidence="11" id="KW-0812">Transmembrane</keyword>
<sequence length="437" mass="47467">MMSYHFYWLVSAFFGLAAGFSASGNNNTVVYWGNNAYNHNPNFQSSSTQERLSTYCTDEVDIVVLAFLTTFPNADSGPAGFAINFANQCGTKFSDGLLDCTQIGEDIKTCQEKGIKVLLSLGGDSSVSTYGFSKESDGSSFASVLWDYFGEGTAQERPFGSATVDGFDLDIENKDQIGYVSMVDKLRELFQGASKDYFISAAPQCVYPDESLSDVLEKSKVDFAFIQFYNNPSCNANSEGFNLAKWEEFADSTAYNGDIKLFVGVPGADYAAGSGYADPSELKTIISAHQSNAHFGGVMIWDASVAVNNIIDDQSYLSLVNGYLKQSTNSLSQRALSEIDDPIIDTTSSTASNQVTRTVVQTFYEVIVETEYEIFTTGIASYQRDSKIKANSPKGPSSTPLIVSKVEMRKREESGSIATVPNLIAAILVFVSVSLLV</sequence>
<keyword evidence="11" id="KW-0472">Membrane</keyword>
<keyword evidence="12" id="KW-0732">Signal</keyword>
<dbReference type="InterPro" id="IPR001223">
    <property type="entry name" value="Glyco_hydro18_cat"/>
</dbReference>
<keyword evidence="15" id="KW-1185">Reference proteome</keyword>
<evidence type="ECO:0000259" key="13">
    <source>
        <dbReference type="PROSITE" id="PS51910"/>
    </source>
</evidence>
<evidence type="ECO:0000256" key="3">
    <source>
        <dbReference type="ARBA" id="ARBA00022669"/>
    </source>
</evidence>
<keyword evidence="11" id="KW-1133">Transmembrane helix</keyword>
<feature type="transmembrane region" description="Helical" evidence="11">
    <location>
        <begin position="417"/>
        <end position="436"/>
    </location>
</feature>
<dbReference type="AlphaFoldDB" id="A0A9P8TPP7"/>
<reference evidence="14" key="1">
    <citation type="journal article" date="2021" name="Open Biol.">
        <title>Shared evolutionary footprints suggest mitochondrial oxidative damage underlies multiple complex I losses in fungi.</title>
        <authorList>
            <person name="Schikora-Tamarit M.A."/>
            <person name="Marcet-Houben M."/>
            <person name="Nosek J."/>
            <person name="Gabaldon T."/>
        </authorList>
    </citation>
    <scope>NUCLEOTIDE SEQUENCE</scope>
    <source>
        <strain evidence="14">CBS2887</strain>
    </source>
</reference>
<dbReference type="EMBL" id="JAEUBG010001443">
    <property type="protein sequence ID" value="KAH3686434.1"/>
    <property type="molecule type" value="Genomic_DNA"/>
</dbReference>
<dbReference type="InterPro" id="IPR050542">
    <property type="entry name" value="Glycosyl_Hydrlase18_Chitinase"/>
</dbReference>
<keyword evidence="7 9" id="KW-0326">Glycosidase</keyword>
<keyword evidence="8" id="KW-0624">Polysaccharide degradation</keyword>
<dbReference type="PANTHER" id="PTHR45708:SF49">
    <property type="entry name" value="ENDOCHITINASE"/>
    <property type="match status" value="1"/>
</dbReference>
<evidence type="ECO:0000256" key="5">
    <source>
        <dbReference type="ARBA" id="ARBA00023024"/>
    </source>
</evidence>
<protein>
    <recommendedName>
        <fullName evidence="2">chitinase</fullName>
        <ecNumber evidence="2">3.2.1.14</ecNumber>
    </recommendedName>
</protein>
<dbReference type="PROSITE" id="PS01095">
    <property type="entry name" value="GH18_1"/>
    <property type="match status" value="1"/>
</dbReference>
<dbReference type="SUPFAM" id="SSF51445">
    <property type="entry name" value="(Trans)glycosidases"/>
    <property type="match status" value="1"/>
</dbReference>
<dbReference type="CDD" id="cd02877">
    <property type="entry name" value="GH18_hevamine_XipI_class_III"/>
    <property type="match status" value="1"/>
</dbReference>
<evidence type="ECO:0000256" key="10">
    <source>
        <dbReference type="RuleBase" id="RU004453"/>
    </source>
</evidence>
<dbReference type="OrthoDB" id="6020543at2759"/>
<evidence type="ECO:0000256" key="12">
    <source>
        <dbReference type="SAM" id="SignalP"/>
    </source>
</evidence>
<evidence type="ECO:0000256" key="7">
    <source>
        <dbReference type="ARBA" id="ARBA00023295"/>
    </source>
</evidence>
<gene>
    <name evidence="14" type="ORF">WICPIJ_002614</name>
</gene>
<dbReference type="EC" id="3.2.1.14" evidence="2"/>
<evidence type="ECO:0000256" key="4">
    <source>
        <dbReference type="ARBA" id="ARBA00022801"/>
    </source>
</evidence>
<feature type="chain" id="PRO_5040265702" description="chitinase" evidence="12">
    <location>
        <begin position="20"/>
        <end position="437"/>
    </location>
</feature>
<comment type="caution">
    <text evidence="14">The sequence shown here is derived from an EMBL/GenBank/DDBJ whole genome shotgun (WGS) entry which is preliminary data.</text>
</comment>
<dbReference type="Pfam" id="PF00704">
    <property type="entry name" value="Glyco_hydro_18"/>
    <property type="match status" value="1"/>
</dbReference>
<feature type="domain" description="GH18" evidence="13">
    <location>
        <begin position="26"/>
        <end position="327"/>
    </location>
</feature>
<dbReference type="PROSITE" id="PS51910">
    <property type="entry name" value="GH18_2"/>
    <property type="match status" value="1"/>
</dbReference>
<feature type="signal peptide" evidence="12">
    <location>
        <begin position="1"/>
        <end position="19"/>
    </location>
</feature>
<dbReference type="GO" id="GO:0005576">
    <property type="term" value="C:extracellular region"/>
    <property type="evidence" value="ECO:0007669"/>
    <property type="project" value="TreeGrafter"/>
</dbReference>
<accession>A0A9P8TPP7</accession>
<organism evidence="14 15">
    <name type="scientific">Wickerhamomyces pijperi</name>
    <name type="common">Yeast</name>
    <name type="synonym">Pichia pijperi</name>
    <dbReference type="NCBI Taxonomy" id="599730"/>
    <lineage>
        <taxon>Eukaryota</taxon>
        <taxon>Fungi</taxon>
        <taxon>Dikarya</taxon>
        <taxon>Ascomycota</taxon>
        <taxon>Saccharomycotina</taxon>
        <taxon>Saccharomycetes</taxon>
        <taxon>Phaffomycetales</taxon>
        <taxon>Wickerhamomycetaceae</taxon>
        <taxon>Wickerhamomyces</taxon>
    </lineage>
</organism>
<dbReference type="Proteomes" id="UP000774326">
    <property type="component" value="Unassembled WGS sequence"/>
</dbReference>
<dbReference type="GO" id="GO:0008843">
    <property type="term" value="F:endochitinase activity"/>
    <property type="evidence" value="ECO:0007669"/>
    <property type="project" value="UniProtKB-EC"/>
</dbReference>
<evidence type="ECO:0000256" key="6">
    <source>
        <dbReference type="ARBA" id="ARBA00023277"/>
    </source>
</evidence>
<comment type="catalytic activity">
    <reaction evidence="1">
        <text>Random endo-hydrolysis of N-acetyl-beta-D-glucosaminide (1-&gt;4)-beta-linkages in chitin and chitodextrins.</text>
        <dbReference type="EC" id="3.2.1.14"/>
    </reaction>
</comment>
<proteinExistence type="inferred from homology"/>